<dbReference type="PANTHER" id="PTHR44167">
    <property type="entry name" value="OVARIAN-SPECIFIC SERINE/THREONINE-PROTEIN KINASE LOK-RELATED"/>
    <property type="match status" value="1"/>
</dbReference>
<gene>
    <name evidence="3" type="ordered locus">Ndas_2738</name>
</gene>
<dbReference type="InterPro" id="IPR011009">
    <property type="entry name" value="Kinase-like_dom_sf"/>
</dbReference>
<dbReference type="EMBL" id="CP002040">
    <property type="protein sequence ID" value="ADH68151.1"/>
    <property type="molecule type" value="Genomic_DNA"/>
</dbReference>
<feature type="compositionally biased region" description="Basic and acidic residues" evidence="1">
    <location>
        <begin position="294"/>
        <end position="305"/>
    </location>
</feature>
<dbReference type="InterPro" id="IPR008271">
    <property type="entry name" value="Ser/Thr_kinase_AS"/>
</dbReference>
<keyword evidence="3" id="KW-0808">Transferase</keyword>
<protein>
    <submittedName>
        <fullName evidence="3">Serine/threonine protein kinase</fullName>
    </submittedName>
</protein>
<accession>D7AYY9</accession>
<feature type="domain" description="Protein kinase" evidence="2">
    <location>
        <begin position="1"/>
        <end position="291"/>
    </location>
</feature>
<dbReference type="InterPro" id="IPR000719">
    <property type="entry name" value="Prot_kinase_dom"/>
</dbReference>
<dbReference type="SMART" id="SM00220">
    <property type="entry name" value="S_TKc"/>
    <property type="match status" value="1"/>
</dbReference>
<keyword evidence="3" id="KW-0418">Kinase</keyword>
<dbReference type="eggNOG" id="COG0515">
    <property type="taxonomic scope" value="Bacteria"/>
</dbReference>
<evidence type="ECO:0000313" key="4">
    <source>
        <dbReference type="Proteomes" id="UP000002219"/>
    </source>
</evidence>
<dbReference type="PROSITE" id="PS00108">
    <property type="entry name" value="PROTEIN_KINASE_ST"/>
    <property type="match status" value="1"/>
</dbReference>
<dbReference type="STRING" id="446468.Ndas_2738"/>
<dbReference type="PANTHER" id="PTHR44167:SF18">
    <property type="entry name" value="PROTEIN KINASE DOMAIN-CONTAINING PROTEIN"/>
    <property type="match status" value="1"/>
</dbReference>
<feature type="region of interest" description="Disordered" evidence="1">
    <location>
        <begin position="294"/>
        <end position="353"/>
    </location>
</feature>
<evidence type="ECO:0000313" key="3">
    <source>
        <dbReference type="EMBL" id="ADH68151.1"/>
    </source>
</evidence>
<dbReference type="SUPFAM" id="SSF56112">
    <property type="entry name" value="Protein kinase-like (PK-like)"/>
    <property type="match status" value="1"/>
</dbReference>
<dbReference type="KEGG" id="nda:Ndas_2738"/>
<proteinExistence type="predicted"/>
<keyword evidence="3" id="KW-0723">Serine/threonine-protein kinase</keyword>
<dbReference type="GO" id="GO:0005737">
    <property type="term" value="C:cytoplasm"/>
    <property type="evidence" value="ECO:0007669"/>
    <property type="project" value="TreeGrafter"/>
</dbReference>
<dbReference type="PROSITE" id="PS50011">
    <property type="entry name" value="PROTEIN_KINASE_DOM"/>
    <property type="match status" value="1"/>
</dbReference>
<dbReference type="Pfam" id="PF00069">
    <property type="entry name" value="Pkinase"/>
    <property type="match status" value="1"/>
</dbReference>
<evidence type="ECO:0000259" key="2">
    <source>
        <dbReference type="PROSITE" id="PS50011"/>
    </source>
</evidence>
<dbReference type="GO" id="GO:0004674">
    <property type="term" value="F:protein serine/threonine kinase activity"/>
    <property type="evidence" value="ECO:0007669"/>
    <property type="project" value="UniProtKB-KW"/>
</dbReference>
<dbReference type="Proteomes" id="UP000002219">
    <property type="component" value="Chromosome 1"/>
</dbReference>
<dbReference type="AlphaFoldDB" id="D7AYY9"/>
<evidence type="ECO:0000256" key="1">
    <source>
        <dbReference type="SAM" id="MobiDB-lite"/>
    </source>
</evidence>
<keyword evidence="4" id="KW-1185">Reference proteome</keyword>
<dbReference type="GeneID" id="91485301"/>
<dbReference type="RefSeq" id="WP_013153758.1">
    <property type="nucleotide sequence ID" value="NC_014210.1"/>
</dbReference>
<sequence length="353" mass="38560">MKLGDVINGYRIVTEPTNAGGGKCMWAFAERDGQEYFVKRFLDPKRPKPSSGPPNRSARIRLQACEEFEARHRHIMKALQPDQAGGGNLVLAQDFFCESSTYYKVTERIDTSNMDSPHTLGAREKSILLKTLGQSLRQLHDIDVVHGDLKPDNVLVQKQTVFHTAKLIDFDDAHLSGNPPAYEEVAGDALYGSPEWQRYVRGEEGTGPQMLTTASDVFALGLLTHLYLTGALPTFPDSYGSPADAVNDGVALEFDPRLAPGMGVLISRMCSAVPGARPGAGAFVNALNPSTCELRTRTDERRTARSEPGPEPSGGRSRLRTNLAGSEPSAGSGGDPRRRPDAERRSRVRINWS</sequence>
<organism evidence="3 4">
    <name type="scientific">Nocardiopsis dassonvillei (strain ATCC 23218 / DSM 43111 / CIP 107115 / JCM 7437 / KCTC 9190 / NBRC 14626 / NCTC 10488 / NRRL B-5397 / IMRU 509)</name>
    <name type="common">Actinomadura dassonvillei</name>
    <dbReference type="NCBI Taxonomy" id="446468"/>
    <lineage>
        <taxon>Bacteria</taxon>
        <taxon>Bacillati</taxon>
        <taxon>Actinomycetota</taxon>
        <taxon>Actinomycetes</taxon>
        <taxon>Streptosporangiales</taxon>
        <taxon>Nocardiopsidaceae</taxon>
        <taxon>Nocardiopsis</taxon>
    </lineage>
</organism>
<dbReference type="GO" id="GO:0005524">
    <property type="term" value="F:ATP binding"/>
    <property type="evidence" value="ECO:0007669"/>
    <property type="project" value="InterPro"/>
</dbReference>
<dbReference type="Gene3D" id="1.10.510.10">
    <property type="entry name" value="Transferase(Phosphotransferase) domain 1"/>
    <property type="match status" value="1"/>
</dbReference>
<feature type="compositionally biased region" description="Basic and acidic residues" evidence="1">
    <location>
        <begin position="335"/>
        <end position="345"/>
    </location>
</feature>
<dbReference type="HOGENOM" id="CLU_061762_1_0_11"/>
<reference evidence="3 4" key="1">
    <citation type="journal article" date="2010" name="Stand. Genomic Sci.">
        <title>Complete genome sequence of Nocardiopsis dassonvillei type strain (IMRU 509).</title>
        <authorList>
            <person name="Sun H."/>
            <person name="Lapidus A."/>
            <person name="Nolan M."/>
            <person name="Lucas S."/>
            <person name="Del Rio T.G."/>
            <person name="Tice H."/>
            <person name="Cheng J.F."/>
            <person name="Tapia R."/>
            <person name="Han C."/>
            <person name="Goodwin L."/>
            <person name="Pitluck S."/>
            <person name="Pagani I."/>
            <person name="Ivanova N."/>
            <person name="Mavromatis K."/>
            <person name="Mikhailova N."/>
            <person name="Pati A."/>
            <person name="Chen A."/>
            <person name="Palaniappan K."/>
            <person name="Land M."/>
            <person name="Hauser L."/>
            <person name="Chang Y.J."/>
            <person name="Jeffries C.D."/>
            <person name="Djao O.D."/>
            <person name="Rohde M."/>
            <person name="Sikorski J."/>
            <person name="Goker M."/>
            <person name="Woyke T."/>
            <person name="Bristow J."/>
            <person name="Eisen J.A."/>
            <person name="Markowitz V."/>
            <person name="Hugenholtz P."/>
            <person name="Kyrpides N.C."/>
            <person name="Klenk H.P."/>
        </authorList>
    </citation>
    <scope>NUCLEOTIDE SEQUENCE [LARGE SCALE GENOMIC DNA]</scope>
    <source>
        <strain evidence="4">ATCC 23218 / DSM 43111 / CIP 107115 / JCM 7437 / KCTC 9190 / NBRC 14626 / NCTC 10488 / NRRL B-5397 / IMRU 509</strain>
    </source>
</reference>
<name>D7AYY9_NOCDD</name>